<dbReference type="Gene3D" id="3.30.930.10">
    <property type="entry name" value="Bira Bifunctional Protein, Domain 2"/>
    <property type="match status" value="1"/>
</dbReference>
<dbReference type="InterPro" id="IPR045864">
    <property type="entry name" value="aa-tRNA-synth_II/BPL/LPL"/>
</dbReference>
<keyword evidence="2 5" id="KW-0436">Ligase</keyword>
<accession>A0A5B9Y3H2</accession>
<gene>
    <name evidence="5" type="primary">asnA</name>
    <name evidence="5" type="ORF">SCHIN_v1c00210</name>
</gene>
<dbReference type="Pfam" id="PF03590">
    <property type="entry name" value="AsnA"/>
    <property type="match status" value="1"/>
</dbReference>
<dbReference type="KEGG" id="schi:SCHIN_v1c00210"/>
<evidence type="ECO:0000256" key="2">
    <source>
        <dbReference type="ARBA" id="ARBA00022598"/>
    </source>
</evidence>
<sequence length="334" mass="39221">MKYGISLGYTSKLNLKETVEAISVTKNLLKESLKKNFNLIEVGSSIVTEKNIWLNDDSQQTRRPIDFDAPSNFEYGELLQTNNKWRRYFLYKAEMSENDQGIFTDFTTVARDAKINNVTSLTFEEFGMEIVKSEYDVEVIKDIIVKIFETVTRVDYKVSKMFDVLEDKHFGETLTFITYKKLRDLYPLLTFKERLTKFGKDNGAFVLQNFVEKMFNQNDVEQFSSDVFDFETYSKIYYYNKSCEKVMGLGYVSFQVDREMLKRQNNILKETQKSQTQYNHLVKSNELPLTISAGIFINRMLIGTLEKQHIAEVHSSIWDQEFIDYCETNKIKIL</sequence>
<keyword evidence="3" id="KW-0547">Nucleotide-binding</keyword>
<dbReference type="GO" id="GO:0006529">
    <property type="term" value="P:asparagine biosynthetic process"/>
    <property type="evidence" value="ECO:0007669"/>
    <property type="project" value="InterPro"/>
</dbReference>
<name>A0A5B9Y3H2_9MOLU</name>
<evidence type="ECO:0000256" key="4">
    <source>
        <dbReference type="ARBA" id="ARBA00022840"/>
    </source>
</evidence>
<dbReference type="AlphaFoldDB" id="A0A5B9Y3H2"/>
<reference evidence="5 6" key="1">
    <citation type="submission" date="2019-08" db="EMBL/GenBank/DDBJ databases">
        <title>Complete genome sequence of Spiroplasma chinense CCH (DSM 19755).</title>
        <authorList>
            <person name="Shen H.-Y."/>
            <person name="Lin Y.-C."/>
            <person name="Chou L."/>
            <person name="Kuo C.-H."/>
        </authorList>
    </citation>
    <scope>NUCLEOTIDE SEQUENCE [LARGE SCALE GENOMIC DNA]</scope>
    <source>
        <strain evidence="5 6">CCH</strain>
    </source>
</reference>
<dbReference type="PIRSF" id="PIRSF001555">
    <property type="entry name" value="Asp_ammon_ligase"/>
    <property type="match status" value="1"/>
</dbReference>
<dbReference type="GO" id="GO:0005829">
    <property type="term" value="C:cytosol"/>
    <property type="evidence" value="ECO:0007669"/>
    <property type="project" value="TreeGrafter"/>
</dbReference>
<dbReference type="SUPFAM" id="SSF55681">
    <property type="entry name" value="Class II aaRS and biotin synthetases"/>
    <property type="match status" value="1"/>
</dbReference>
<evidence type="ECO:0000313" key="5">
    <source>
        <dbReference type="EMBL" id="QEH61219.1"/>
    </source>
</evidence>
<dbReference type="EMBL" id="CP043026">
    <property type="protein sequence ID" value="QEH61219.1"/>
    <property type="molecule type" value="Genomic_DNA"/>
</dbReference>
<protein>
    <submittedName>
        <fullName evidence="5">Aspartate--ammonia ligase</fullName>
    </submittedName>
</protein>
<dbReference type="PANTHER" id="PTHR30073:SF5">
    <property type="entry name" value="ASPARTATE--AMMONIA LIGASE"/>
    <property type="match status" value="1"/>
</dbReference>
<evidence type="ECO:0000256" key="3">
    <source>
        <dbReference type="ARBA" id="ARBA00022741"/>
    </source>
</evidence>
<evidence type="ECO:0000256" key="1">
    <source>
        <dbReference type="ARBA" id="ARBA00022490"/>
    </source>
</evidence>
<dbReference type="RefSeq" id="WP_166507616.1">
    <property type="nucleotide sequence ID" value="NZ_CP043026.1"/>
</dbReference>
<keyword evidence="6" id="KW-1185">Reference proteome</keyword>
<dbReference type="GO" id="GO:0004071">
    <property type="term" value="F:aspartate-ammonia ligase activity"/>
    <property type="evidence" value="ECO:0007669"/>
    <property type="project" value="InterPro"/>
</dbReference>
<dbReference type="GO" id="GO:0005524">
    <property type="term" value="F:ATP binding"/>
    <property type="evidence" value="ECO:0007669"/>
    <property type="project" value="UniProtKB-KW"/>
</dbReference>
<keyword evidence="4" id="KW-0067">ATP-binding</keyword>
<dbReference type="PANTHER" id="PTHR30073">
    <property type="entry name" value="ASPARTATE--AMMONIA LIGASE"/>
    <property type="match status" value="1"/>
</dbReference>
<dbReference type="InterPro" id="IPR004618">
    <property type="entry name" value="AsnA"/>
</dbReference>
<evidence type="ECO:0000313" key="6">
    <source>
        <dbReference type="Proteomes" id="UP000323144"/>
    </source>
</evidence>
<proteinExistence type="predicted"/>
<organism evidence="5 6">
    <name type="scientific">Spiroplasma chinense</name>
    <dbReference type="NCBI Taxonomy" id="216932"/>
    <lineage>
        <taxon>Bacteria</taxon>
        <taxon>Bacillati</taxon>
        <taxon>Mycoplasmatota</taxon>
        <taxon>Mollicutes</taxon>
        <taxon>Entomoplasmatales</taxon>
        <taxon>Spiroplasmataceae</taxon>
        <taxon>Spiroplasma</taxon>
    </lineage>
</organism>
<keyword evidence="1" id="KW-0963">Cytoplasm</keyword>
<dbReference type="Proteomes" id="UP000323144">
    <property type="component" value="Chromosome"/>
</dbReference>